<dbReference type="PANTHER" id="PTHR22946:SF9">
    <property type="entry name" value="POLYKETIDE TRANSFERASE AF380"/>
    <property type="match status" value="1"/>
</dbReference>
<comment type="caution">
    <text evidence="3">The sequence shown here is derived from an EMBL/GenBank/DDBJ whole genome shotgun (WGS) entry which is preliminary data.</text>
</comment>
<keyword evidence="1 3" id="KW-0378">Hydrolase</keyword>
<dbReference type="EMBL" id="JABBNI010000036">
    <property type="protein sequence ID" value="NMM64190.1"/>
    <property type="molecule type" value="Genomic_DNA"/>
</dbReference>
<sequence length="278" mass="31419">MRYDLIFKDELEVDKKYPACLKTVILKSKEKRCVGSMYIAQGKGPHPTINLLHGFPGYEQNIDLAQVLRRIGYNVLIFHYRGSWGNEGDYSFTDVLEDVQVSMEFLNSEEALNEYRVDKSKITLIGHSMGGFAALMTAASDFKIKAAVSISGFNLGAFAESIYSNKEKINKSIEEWIENIYPLNGTCSKRLVNEALNNIHKYNIINYADRLSKVPLLLIGGTRDKDAPINIHHIPLVNALKEKNASALEEVILDSDHAFSDRRISLIQAVVSWLERHQ</sequence>
<protein>
    <submittedName>
        <fullName evidence="3">Alpha/beta fold hydrolase</fullName>
    </submittedName>
</protein>
<dbReference type="InterPro" id="IPR029058">
    <property type="entry name" value="AB_hydrolase_fold"/>
</dbReference>
<proteinExistence type="predicted"/>
<dbReference type="GO" id="GO:0052689">
    <property type="term" value="F:carboxylic ester hydrolase activity"/>
    <property type="evidence" value="ECO:0007669"/>
    <property type="project" value="UniProtKB-ARBA"/>
</dbReference>
<dbReference type="SUPFAM" id="SSF53474">
    <property type="entry name" value="alpha/beta-Hydrolases"/>
    <property type="match status" value="1"/>
</dbReference>
<accession>A0A7Y0EIN4</accession>
<evidence type="ECO:0000256" key="1">
    <source>
        <dbReference type="ARBA" id="ARBA00022801"/>
    </source>
</evidence>
<evidence type="ECO:0000313" key="3">
    <source>
        <dbReference type="EMBL" id="NMM64190.1"/>
    </source>
</evidence>
<reference evidence="3 4" key="1">
    <citation type="submission" date="2020-06" db="EMBL/GenBank/DDBJ databases">
        <title>Complete Genome Sequence of Clostridium muelleri sp. nov. P21T, an Acid-Alcohol Producing Acetogen Isolated from Old Hay.</title>
        <authorList>
            <person name="Duncan K.E."/>
            <person name="Tanner R.S."/>
        </authorList>
    </citation>
    <scope>NUCLEOTIDE SEQUENCE [LARGE SCALE GENOMIC DNA]</scope>
    <source>
        <strain evidence="3 4">P21</strain>
    </source>
</reference>
<dbReference type="Gene3D" id="3.40.50.1820">
    <property type="entry name" value="alpha/beta hydrolase"/>
    <property type="match status" value="1"/>
</dbReference>
<feature type="domain" description="Peptidase S9 prolyl oligopeptidase catalytic" evidence="2">
    <location>
        <begin position="65"/>
        <end position="277"/>
    </location>
</feature>
<dbReference type="GO" id="GO:0006508">
    <property type="term" value="P:proteolysis"/>
    <property type="evidence" value="ECO:0007669"/>
    <property type="project" value="InterPro"/>
</dbReference>
<dbReference type="AlphaFoldDB" id="A0A7Y0EIN4"/>
<dbReference type="Pfam" id="PF00326">
    <property type="entry name" value="Peptidase_S9"/>
    <property type="match status" value="1"/>
</dbReference>
<evidence type="ECO:0000259" key="2">
    <source>
        <dbReference type="Pfam" id="PF00326"/>
    </source>
</evidence>
<gene>
    <name evidence="3" type="ORF">HBE96_16310</name>
</gene>
<dbReference type="PANTHER" id="PTHR22946">
    <property type="entry name" value="DIENELACTONE HYDROLASE DOMAIN-CONTAINING PROTEIN-RELATED"/>
    <property type="match status" value="1"/>
</dbReference>
<evidence type="ECO:0000313" key="4">
    <source>
        <dbReference type="Proteomes" id="UP000537131"/>
    </source>
</evidence>
<keyword evidence="4" id="KW-1185">Reference proteome</keyword>
<organism evidence="3 4">
    <name type="scientific">Clostridium muellerianum</name>
    <dbReference type="NCBI Taxonomy" id="2716538"/>
    <lineage>
        <taxon>Bacteria</taxon>
        <taxon>Bacillati</taxon>
        <taxon>Bacillota</taxon>
        <taxon>Clostridia</taxon>
        <taxon>Eubacteriales</taxon>
        <taxon>Clostridiaceae</taxon>
        <taxon>Clostridium</taxon>
    </lineage>
</organism>
<dbReference type="InterPro" id="IPR050261">
    <property type="entry name" value="FrsA_esterase"/>
</dbReference>
<name>A0A7Y0EIN4_9CLOT</name>
<dbReference type="InterPro" id="IPR001375">
    <property type="entry name" value="Peptidase_S9_cat"/>
</dbReference>
<dbReference type="Proteomes" id="UP000537131">
    <property type="component" value="Unassembled WGS sequence"/>
</dbReference>
<dbReference type="GO" id="GO:0008236">
    <property type="term" value="F:serine-type peptidase activity"/>
    <property type="evidence" value="ECO:0007669"/>
    <property type="project" value="InterPro"/>
</dbReference>
<dbReference type="RefSeq" id="WP_169298791.1">
    <property type="nucleotide sequence ID" value="NZ_JABBNI010000036.1"/>
</dbReference>